<reference evidence="2" key="1">
    <citation type="journal article" date="2019" name="Int. J. Syst. Evol. Microbiol.">
        <title>The Global Catalogue of Microorganisms (GCM) 10K type strain sequencing project: providing services to taxonomists for standard genome sequencing and annotation.</title>
        <authorList>
            <consortium name="The Broad Institute Genomics Platform"/>
            <consortium name="The Broad Institute Genome Sequencing Center for Infectious Disease"/>
            <person name="Wu L."/>
            <person name="Ma J."/>
        </authorList>
    </citation>
    <scope>NUCLEOTIDE SEQUENCE [LARGE SCALE GENOMIC DNA]</scope>
    <source>
        <strain evidence="2">JCM 17342</strain>
    </source>
</reference>
<protein>
    <recommendedName>
        <fullName evidence="3">Aminoglycoside phosphotransferase domain-containing protein</fullName>
    </recommendedName>
</protein>
<evidence type="ECO:0000313" key="1">
    <source>
        <dbReference type="EMBL" id="GAA4003315.1"/>
    </source>
</evidence>
<dbReference type="SUPFAM" id="SSF56112">
    <property type="entry name" value="Protein kinase-like (PK-like)"/>
    <property type="match status" value="1"/>
</dbReference>
<organism evidence="1 2">
    <name type="scientific">Allokutzneria multivorans</name>
    <dbReference type="NCBI Taxonomy" id="1142134"/>
    <lineage>
        <taxon>Bacteria</taxon>
        <taxon>Bacillati</taxon>
        <taxon>Actinomycetota</taxon>
        <taxon>Actinomycetes</taxon>
        <taxon>Pseudonocardiales</taxon>
        <taxon>Pseudonocardiaceae</taxon>
        <taxon>Allokutzneria</taxon>
    </lineage>
</organism>
<dbReference type="Proteomes" id="UP001501747">
    <property type="component" value="Unassembled WGS sequence"/>
</dbReference>
<gene>
    <name evidence="1" type="ORF">GCM10022247_25240</name>
</gene>
<dbReference type="RefSeq" id="WP_344874106.1">
    <property type="nucleotide sequence ID" value="NZ_BAABAL010000007.1"/>
</dbReference>
<dbReference type="InterPro" id="IPR011009">
    <property type="entry name" value="Kinase-like_dom_sf"/>
</dbReference>
<accession>A0ABP7RWQ7</accession>
<sequence>MARVAWEHLPASVRHAVERHTGSVLGARSPAAGRSSDLSTTLHTSAGLVFCKGIRQSSRGAWMHRNEVIVSPHLPGCAPRLLWTVEEDDWLLLGYEHVAGRHADFSPGSSDLPLVTDALATLHGPAPSDVQSLSERLRAVSAWARLRAAPPDDLLSWQRERLDHFVELERVAFDAVDGDALIHSDLHPLNILISSKARIIDWAWACRAAPWVDHELFALRLVIAGHEPSPDPDRTAFAVAICGLWEYRSRRSPAPHWDALLRGARLWTQKALR</sequence>
<name>A0ABP7RWQ7_9PSEU</name>
<evidence type="ECO:0008006" key="3">
    <source>
        <dbReference type="Google" id="ProtNLM"/>
    </source>
</evidence>
<proteinExistence type="predicted"/>
<comment type="caution">
    <text evidence="1">The sequence shown here is derived from an EMBL/GenBank/DDBJ whole genome shotgun (WGS) entry which is preliminary data.</text>
</comment>
<keyword evidence="2" id="KW-1185">Reference proteome</keyword>
<evidence type="ECO:0000313" key="2">
    <source>
        <dbReference type="Proteomes" id="UP001501747"/>
    </source>
</evidence>
<dbReference type="EMBL" id="BAABAL010000007">
    <property type="protein sequence ID" value="GAA4003315.1"/>
    <property type="molecule type" value="Genomic_DNA"/>
</dbReference>